<keyword evidence="2" id="KW-1185">Reference proteome</keyword>
<reference evidence="1 2" key="1">
    <citation type="submission" date="2021-06" db="EMBL/GenBank/DDBJ databases">
        <title>Caerostris darwini draft genome.</title>
        <authorList>
            <person name="Kono N."/>
            <person name="Arakawa K."/>
        </authorList>
    </citation>
    <scope>NUCLEOTIDE SEQUENCE [LARGE SCALE GENOMIC DNA]</scope>
</reference>
<evidence type="ECO:0000313" key="1">
    <source>
        <dbReference type="EMBL" id="GIY08610.1"/>
    </source>
</evidence>
<gene>
    <name evidence="1" type="ORF">CDAR_433151</name>
</gene>
<evidence type="ECO:0000313" key="2">
    <source>
        <dbReference type="Proteomes" id="UP001054837"/>
    </source>
</evidence>
<dbReference type="AlphaFoldDB" id="A0AAV4QGR4"/>
<dbReference type="EMBL" id="BPLQ01004536">
    <property type="protein sequence ID" value="GIY08610.1"/>
    <property type="molecule type" value="Genomic_DNA"/>
</dbReference>
<proteinExistence type="predicted"/>
<sequence>MLITHILPPILPIPHSRCFSKQNITKVSHIFEQLQMRFLDEEEENPTPPLYETNTSTQKLREREIEVIPTSFLTTVATNVVMILICVILPFQEIILLKESCPDLHIKWGPSPIHDNYLNFFSKNLSVLSLSASR</sequence>
<comment type="caution">
    <text evidence="1">The sequence shown here is derived from an EMBL/GenBank/DDBJ whole genome shotgun (WGS) entry which is preliminary data.</text>
</comment>
<organism evidence="1 2">
    <name type="scientific">Caerostris darwini</name>
    <dbReference type="NCBI Taxonomy" id="1538125"/>
    <lineage>
        <taxon>Eukaryota</taxon>
        <taxon>Metazoa</taxon>
        <taxon>Ecdysozoa</taxon>
        <taxon>Arthropoda</taxon>
        <taxon>Chelicerata</taxon>
        <taxon>Arachnida</taxon>
        <taxon>Araneae</taxon>
        <taxon>Araneomorphae</taxon>
        <taxon>Entelegynae</taxon>
        <taxon>Araneoidea</taxon>
        <taxon>Araneidae</taxon>
        <taxon>Caerostris</taxon>
    </lineage>
</organism>
<name>A0AAV4QGR4_9ARAC</name>
<accession>A0AAV4QGR4</accession>
<protein>
    <submittedName>
        <fullName evidence="1">Uncharacterized protein</fullName>
    </submittedName>
</protein>
<dbReference type="Proteomes" id="UP001054837">
    <property type="component" value="Unassembled WGS sequence"/>
</dbReference>